<feature type="signal peptide" evidence="1">
    <location>
        <begin position="1"/>
        <end position="22"/>
    </location>
</feature>
<dbReference type="RefSeq" id="WP_159432643.1">
    <property type="nucleotide sequence ID" value="NZ_FQWS01000001.1"/>
</dbReference>
<proteinExistence type="predicted"/>
<sequence length="55" mass="6032">MKALKISLLLIAVVVLTVSVVSKDNAVQDETNTYKEYNSNKLVLGKKKRKLQAAG</sequence>
<organism evidence="2 3">
    <name type="scientific">Winogradskyella jejuensis</name>
    <dbReference type="NCBI Taxonomy" id="1089305"/>
    <lineage>
        <taxon>Bacteria</taxon>
        <taxon>Pseudomonadati</taxon>
        <taxon>Bacteroidota</taxon>
        <taxon>Flavobacteriia</taxon>
        <taxon>Flavobacteriales</taxon>
        <taxon>Flavobacteriaceae</taxon>
        <taxon>Winogradskyella</taxon>
    </lineage>
</organism>
<reference evidence="3" key="1">
    <citation type="submission" date="2016-11" db="EMBL/GenBank/DDBJ databases">
        <authorList>
            <person name="Varghese N."/>
            <person name="Submissions S."/>
        </authorList>
    </citation>
    <scope>NUCLEOTIDE SEQUENCE [LARGE SCALE GENOMIC DNA]</scope>
    <source>
        <strain evidence="3">DSM 25330</strain>
    </source>
</reference>
<accession>A0A1M5P825</accession>
<evidence type="ECO:0000256" key="1">
    <source>
        <dbReference type="SAM" id="SignalP"/>
    </source>
</evidence>
<evidence type="ECO:0000313" key="2">
    <source>
        <dbReference type="EMBL" id="SHG97363.1"/>
    </source>
</evidence>
<evidence type="ECO:0000313" key="3">
    <source>
        <dbReference type="Proteomes" id="UP000184522"/>
    </source>
</evidence>
<dbReference type="Proteomes" id="UP000184522">
    <property type="component" value="Unassembled WGS sequence"/>
</dbReference>
<dbReference type="EMBL" id="FQWS01000001">
    <property type="protein sequence ID" value="SHG97363.1"/>
    <property type="molecule type" value="Genomic_DNA"/>
</dbReference>
<name>A0A1M5P825_9FLAO</name>
<dbReference type="STRING" id="1089305.SAMN05444148_1393"/>
<feature type="chain" id="PRO_5012725580" evidence="1">
    <location>
        <begin position="23"/>
        <end position="55"/>
    </location>
</feature>
<protein>
    <submittedName>
        <fullName evidence="2">Uncharacterized protein</fullName>
    </submittedName>
</protein>
<keyword evidence="1" id="KW-0732">Signal</keyword>
<gene>
    <name evidence="2" type="ORF">SAMN05444148_1393</name>
</gene>
<dbReference type="AlphaFoldDB" id="A0A1M5P825"/>
<keyword evidence="3" id="KW-1185">Reference proteome</keyword>